<gene>
    <name evidence="2" type="ORF">I553_4331</name>
</gene>
<reference evidence="2" key="1">
    <citation type="submission" date="2014-01" db="EMBL/GenBank/DDBJ databases">
        <authorList>
            <person name="Brown-Elliot B."/>
            <person name="Wallace R."/>
            <person name="Lenaerts A."/>
            <person name="Ordway D."/>
            <person name="DeGroote M.A."/>
            <person name="Parker T."/>
            <person name="Sizemore C."/>
            <person name="Tallon L.J."/>
            <person name="Sadzewicz L.K."/>
            <person name="Sengamalay N."/>
            <person name="Fraser C.M."/>
            <person name="Hine E."/>
            <person name="Shefchek K.A."/>
            <person name="Das S.P."/>
            <person name="Tettelin H."/>
        </authorList>
    </citation>
    <scope>NUCLEOTIDE SEQUENCE [LARGE SCALE GENOMIC DNA]</scope>
    <source>
        <strain evidence="2">4042</strain>
    </source>
</reference>
<keyword evidence="1" id="KW-1133">Transmembrane helix</keyword>
<feature type="transmembrane region" description="Helical" evidence="1">
    <location>
        <begin position="49"/>
        <end position="68"/>
    </location>
</feature>
<comment type="caution">
    <text evidence="2">The sequence shown here is derived from an EMBL/GenBank/DDBJ whole genome shotgun (WGS) entry which is preliminary data.</text>
</comment>
<protein>
    <submittedName>
        <fullName evidence="2">Uncharacterized protein</fullName>
    </submittedName>
</protein>
<dbReference type="AlphaFoldDB" id="X8AGS7"/>
<proteinExistence type="predicted"/>
<dbReference type="EMBL" id="JAOB01000060">
    <property type="protein sequence ID" value="EUA30075.1"/>
    <property type="molecule type" value="Genomic_DNA"/>
</dbReference>
<feature type="transmembrane region" description="Helical" evidence="1">
    <location>
        <begin position="80"/>
        <end position="106"/>
    </location>
</feature>
<keyword evidence="1" id="KW-0472">Membrane</keyword>
<accession>X8AGS7</accession>
<evidence type="ECO:0000256" key="1">
    <source>
        <dbReference type="SAM" id="Phobius"/>
    </source>
</evidence>
<organism evidence="2">
    <name type="scientific">Mycobacterium xenopi 4042</name>
    <dbReference type="NCBI Taxonomy" id="1299334"/>
    <lineage>
        <taxon>Bacteria</taxon>
        <taxon>Bacillati</taxon>
        <taxon>Actinomycetota</taxon>
        <taxon>Actinomycetes</taxon>
        <taxon>Mycobacteriales</taxon>
        <taxon>Mycobacteriaceae</taxon>
        <taxon>Mycobacterium</taxon>
    </lineage>
</organism>
<feature type="transmembrane region" description="Helical" evidence="1">
    <location>
        <begin position="126"/>
        <end position="147"/>
    </location>
</feature>
<dbReference type="PATRIC" id="fig|1299334.3.peg.6013"/>
<evidence type="ECO:0000313" key="2">
    <source>
        <dbReference type="EMBL" id="EUA30075.1"/>
    </source>
</evidence>
<name>X8AGS7_MYCXE</name>
<sequence>MAFGPAVVALVVIAAVTLLQLLIANSDMTGALGAIASMWLGVHDVPISIGGRQLGVMPLLPVLLMVWATARTTALATPPAASWFVIRWIVASALGGPLLCAAISLAVIHDAASVITELQTPNALRAFASVLVVHAIGAAVGVGSKVGPGCWRPRRCRVAGRFAARGSGGSVGADRTVGAGDGGIAGCALGEDA</sequence>
<keyword evidence="1" id="KW-0812">Transmembrane</keyword>